<keyword evidence="3" id="KW-1185">Reference proteome</keyword>
<evidence type="ECO:0000313" key="2">
    <source>
        <dbReference type="EMBL" id="CBG40320.1"/>
    </source>
</evidence>
<dbReference type="EMBL" id="FN555004">
    <property type="protein sequence ID" value="CBG40320.1"/>
    <property type="molecule type" value="Genomic_DNA"/>
</dbReference>
<proteinExistence type="predicted"/>
<name>D3UIJ7_HELM1</name>
<organism evidence="2 3">
    <name type="scientific">Helicobacter mustelae (strain ATCC 43772 / CCUG 25715 / CIP 103759 / LMG 18044 / NCTC 12198 / R85-136P)</name>
    <name type="common">Campylobacter mustelae</name>
    <dbReference type="NCBI Taxonomy" id="679897"/>
    <lineage>
        <taxon>Bacteria</taxon>
        <taxon>Pseudomonadati</taxon>
        <taxon>Campylobacterota</taxon>
        <taxon>Epsilonproteobacteria</taxon>
        <taxon>Campylobacterales</taxon>
        <taxon>Helicobacteraceae</taxon>
        <taxon>Helicobacter</taxon>
    </lineage>
</organism>
<dbReference type="STRING" id="679897.HMU10630"/>
<reference evidence="2 3" key="1">
    <citation type="journal article" date="2010" name="BMC Genomics">
        <title>Comparative genomics and proteomics of Helicobacter mustelae, an ulcerogenic and carcinogenic gastric pathogen.</title>
        <authorList>
            <person name="O'Toole P.W."/>
            <person name="Snelling W.J."/>
            <person name="Canchaya C."/>
            <person name="Forde B.M."/>
            <person name="Hardie K.R."/>
            <person name="Josenhans C."/>
            <person name="Graham R.L.J."/>
            <person name="McMullan G."/>
            <person name="Parkhill J."/>
            <person name="Belda E."/>
            <person name="Bentley S.D."/>
        </authorList>
    </citation>
    <scope>NUCLEOTIDE SEQUENCE [LARGE SCALE GENOMIC DNA]</scope>
    <source>
        <strain evidence="3">ATCC 43772 / LMG 18044 / NCTC 12198 / 12198</strain>
    </source>
</reference>
<dbReference type="RefSeq" id="WP_013023392.1">
    <property type="nucleotide sequence ID" value="NC_013949.1"/>
</dbReference>
<evidence type="ECO:0000256" key="1">
    <source>
        <dbReference type="SAM" id="SignalP"/>
    </source>
</evidence>
<feature type="signal peptide" evidence="1">
    <location>
        <begin position="1"/>
        <end position="21"/>
    </location>
</feature>
<dbReference type="eggNOG" id="COG2353">
    <property type="taxonomic scope" value="Bacteria"/>
</dbReference>
<gene>
    <name evidence="2" type="ordered locus">HMU10630</name>
</gene>
<dbReference type="HOGENOM" id="CLU_114025_2_0_7"/>
<feature type="chain" id="PRO_5003051180" evidence="1">
    <location>
        <begin position="22"/>
        <end position="189"/>
    </location>
</feature>
<dbReference type="KEGG" id="hms:HMU10630"/>
<evidence type="ECO:0000313" key="3">
    <source>
        <dbReference type="Proteomes" id="UP000001522"/>
    </source>
</evidence>
<protein>
    <submittedName>
        <fullName evidence="2">Putative periplasmic protein</fullName>
    </submittedName>
</protein>
<accession>D3UIJ7</accession>
<sequence length="189" mass="21101">MKKHFLKTLMTFGILSGFMFATSLDTAGAKVKWTAFKTTDKVAVSGTFDDIQYKFGKGHASIKEILEGATAILTPSKVNLNDALKNKNVREYFFAKFKTRDDIKVTFKKVIEGKDKGTIFATIKMNGKIVKVPMQYEIKDNFLEAKGVIDLAEFYVTDALNSLTQAVKNLHGGLTWTQVEIQFSAPVKN</sequence>
<keyword evidence="1" id="KW-0732">Signal</keyword>
<dbReference type="AlphaFoldDB" id="D3UIJ7"/>
<dbReference type="Proteomes" id="UP000001522">
    <property type="component" value="Chromosome"/>
</dbReference>